<dbReference type="RefSeq" id="WP_336403954.1">
    <property type="nucleotide sequence ID" value="NZ_JBAPLU010000007.1"/>
</dbReference>
<protein>
    <submittedName>
        <fullName evidence="1">DUF3040 domain-containing protein</fullName>
    </submittedName>
</protein>
<evidence type="ECO:0000313" key="2">
    <source>
        <dbReference type="Proteomes" id="UP001361570"/>
    </source>
</evidence>
<accession>A0ABU8DTP6</accession>
<proteinExistence type="predicted"/>
<comment type="caution">
    <text evidence="1">The sequence shown here is derived from an EMBL/GenBank/DDBJ whole genome shotgun (WGS) entry which is preliminary data.</text>
</comment>
<keyword evidence="2" id="KW-1185">Reference proteome</keyword>
<dbReference type="EMBL" id="JBAPLU010000007">
    <property type="protein sequence ID" value="MEI4271816.1"/>
    <property type="molecule type" value="Genomic_DNA"/>
</dbReference>
<evidence type="ECO:0000313" key="1">
    <source>
        <dbReference type="EMBL" id="MEI4271816.1"/>
    </source>
</evidence>
<name>A0ABU8DTP6_9ACTN</name>
<reference evidence="1 2" key="1">
    <citation type="submission" date="2024-03" db="EMBL/GenBank/DDBJ databases">
        <title>Draft genome sequence of Klenkia sp. LSe6-5.</title>
        <authorList>
            <person name="Duangmal K."/>
            <person name="Chantavorakit T."/>
        </authorList>
    </citation>
    <scope>NUCLEOTIDE SEQUENCE [LARGE SCALE GENOMIC DNA]</scope>
    <source>
        <strain evidence="1 2">LSe6-5</strain>
    </source>
</reference>
<dbReference type="Proteomes" id="UP001361570">
    <property type="component" value="Unassembled WGS sequence"/>
</dbReference>
<dbReference type="InterPro" id="IPR021401">
    <property type="entry name" value="DUF3040"/>
</dbReference>
<gene>
    <name evidence="1" type="ORF">TEK04_08780</name>
</gene>
<sequence>MTASDDDQLAELAARLSADDPAFAHRLGGVPHPRNRWRWAAGTAIVSGTLVLLGSLTGNVPLALMAVPVAATATLAVRGRTVRDAWRAIDPDTIPPEPGRADR</sequence>
<dbReference type="Pfam" id="PF11239">
    <property type="entry name" value="DUF3040"/>
    <property type="match status" value="1"/>
</dbReference>
<organism evidence="1 2">
    <name type="scientific">Klenkia sesuvii</name>
    <dbReference type="NCBI Taxonomy" id="3103137"/>
    <lineage>
        <taxon>Bacteria</taxon>
        <taxon>Bacillati</taxon>
        <taxon>Actinomycetota</taxon>
        <taxon>Actinomycetes</taxon>
        <taxon>Geodermatophilales</taxon>
        <taxon>Geodermatophilaceae</taxon>
        <taxon>Klenkia</taxon>
    </lineage>
</organism>